<name>A0A927FAR1_9BACT</name>
<evidence type="ECO:0000256" key="2">
    <source>
        <dbReference type="ARBA" id="ARBA00023110"/>
    </source>
</evidence>
<dbReference type="Gene3D" id="2.40.100.10">
    <property type="entry name" value="Cyclophilin-like"/>
    <property type="match status" value="1"/>
</dbReference>
<dbReference type="SUPFAM" id="SSF50891">
    <property type="entry name" value="Cyclophilin-like"/>
    <property type="match status" value="1"/>
</dbReference>
<keyword evidence="2" id="KW-0697">Rotamase</keyword>
<keyword evidence="4" id="KW-0732">Signal</keyword>
<dbReference type="PROSITE" id="PS50072">
    <property type="entry name" value="CSA_PPIASE_2"/>
    <property type="match status" value="1"/>
</dbReference>
<evidence type="ECO:0000259" key="5">
    <source>
        <dbReference type="PROSITE" id="PS50072"/>
    </source>
</evidence>
<dbReference type="RefSeq" id="WP_191618605.1">
    <property type="nucleotide sequence ID" value="NZ_JACYFG010000042.1"/>
</dbReference>
<gene>
    <name evidence="6" type="ORF">IEN85_18545</name>
</gene>
<dbReference type="PANTHER" id="PTHR45625">
    <property type="entry name" value="PEPTIDYL-PROLYL CIS-TRANS ISOMERASE-RELATED"/>
    <property type="match status" value="1"/>
</dbReference>
<evidence type="ECO:0000313" key="7">
    <source>
        <dbReference type="Proteomes" id="UP000622317"/>
    </source>
</evidence>
<evidence type="ECO:0000256" key="1">
    <source>
        <dbReference type="ARBA" id="ARBA00013194"/>
    </source>
</evidence>
<organism evidence="6 7">
    <name type="scientific">Pelagicoccus enzymogenes</name>
    <dbReference type="NCBI Taxonomy" id="2773457"/>
    <lineage>
        <taxon>Bacteria</taxon>
        <taxon>Pseudomonadati</taxon>
        <taxon>Verrucomicrobiota</taxon>
        <taxon>Opitutia</taxon>
        <taxon>Puniceicoccales</taxon>
        <taxon>Pelagicoccaceae</taxon>
        <taxon>Pelagicoccus</taxon>
    </lineage>
</organism>
<evidence type="ECO:0000256" key="4">
    <source>
        <dbReference type="SAM" id="SignalP"/>
    </source>
</evidence>
<dbReference type="Pfam" id="PF00160">
    <property type="entry name" value="Pro_isomerase"/>
    <property type="match status" value="1"/>
</dbReference>
<dbReference type="Proteomes" id="UP000622317">
    <property type="component" value="Unassembled WGS sequence"/>
</dbReference>
<feature type="domain" description="PPIase cyclophilin-type" evidence="5">
    <location>
        <begin position="37"/>
        <end position="215"/>
    </location>
</feature>
<feature type="chain" id="PRO_5037504274" description="peptidylprolyl isomerase" evidence="4">
    <location>
        <begin position="26"/>
        <end position="420"/>
    </location>
</feature>
<evidence type="ECO:0000313" key="6">
    <source>
        <dbReference type="EMBL" id="MBD5781507.1"/>
    </source>
</evidence>
<dbReference type="CDD" id="cd00317">
    <property type="entry name" value="cyclophilin"/>
    <property type="match status" value="1"/>
</dbReference>
<sequence length="420" mass="45981">MLPNSGIQKLATCLWLLTLPTLATLADFTPEEDGIYAVFDTSEGEVVTKLFYREAPISCANFVGLAEGDIPVWNQDGEAIQSPFYDGLTFHSAIAPGTEGYIPFLQGGDPQGDGTGGPGYTWPDEVQPQLTHERAGTLSMANYGPNTNGSQFFFTLEDTLEIPPFFDGKHNVFGETIEGLDVLAAIANLPNSGEPFFLLDSPATINSVTIHRRGDEALAFDYAEHLFPHRTPAPAEAVAANAKAPSLRIHAQAQSRYLVNASPDLQSWKNIATLAGPLDRAAPVDYDFASQLSGTSDSRYVRVSEIQGHKSENRAGARIVVTSSNGTYVETIELNEGQFAIYTVFDSSYQAEYEWYRLDSERDQLLVRLLETNASIPEIQFHLTWTSATGGSAYIRDATPDYDPDSVDDYVVQGTFTYQE</sequence>
<dbReference type="PRINTS" id="PR00153">
    <property type="entry name" value="CSAPPISMRASE"/>
</dbReference>
<evidence type="ECO:0000256" key="3">
    <source>
        <dbReference type="ARBA" id="ARBA00023235"/>
    </source>
</evidence>
<dbReference type="EC" id="5.2.1.8" evidence="1"/>
<proteinExistence type="predicted"/>
<dbReference type="PANTHER" id="PTHR45625:SF4">
    <property type="entry name" value="PEPTIDYLPROLYL ISOMERASE DOMAIN AND WD REPEAT-CONTAINING PROTEIN 1"/>
    <property type="match status" value="1"/>
</dbReference>
<dbReference type="InterPro" id="IPR044666">
    <property type="entry name" value="Cyclophilin_A-like"/>
</dbReference>
<dbReference type="GO" id="GO:0003755">
    <property type="term" value="F:peptidyl-prolyl cis-trans isomerase activity"/>
    <property type="evidence" value="ECO:0007669"/>
    <property type="project" value="UniProtKB-KW"/>
</dbReference>
<dbReference type="InterPro" id="IPR002130">
    <property type="entry name" value="Cyclophilin-type_PPIase_dom"/>
</dbReference>
<reference evidence="6" key="1">
    <citation type="submission" date="2020-09" db="EMBL/GenBank/DDBJ databases">
        <title>Pelagicoccus enzymogenes sp. nov. with an EPS production, isolated from marine sediment.</title>
        <authorList>
            <person name="Feng X."/>
        </authorList>
    </citation>
    <scope>NUCLEOTIDE SEQUENCE</scope>
    <source>
        <strain evidence="6">NFK12</strain>
    </source>
</reference>
<dbReference type="InterPro" id="IPR029000">
    <property type="entry name" value="Cyclophilin-like_dom_sf"/>
</dbReference>
<accession>A0A927FAR1</accession>
<dbReference type="EMBL" id="JACYFG010000042">
    <property type="protein sequence ID" value="MBD5781507.1"/>
    <property type="molecule type" value="Genomic_DNA"/>
</dbReference>
<feature type="signal peptide" evidence="4">
    <location>
        <begin position="1"/>
        <end position="25"/>
    </location>
</feature>
<protein>
    <recommendedName>
        <fullName evidence="1">peptidylprolyl isomerase</fullName>
        <ecNumber evidence="1">5.2.1.8</ecNumber>
    </recommendedName>
</protein>
<comment type="caution">
    <text evidence="6">The sequence shown here is derived from an EMBL/GenBank/DDBJ whole genome shotgun (WGS) entry which is preliminary data.</text>
</comment>
<keyword evidence="7" id="KW-1185">Reference proteome</keyword>
<keyword evidence="3 6" id="KW-0413">Isomerase</keyword>
<dbReference type="AlphaFoldDB" id="A0A927FAR1"/>